<reference evidence="3 4" key="1">
    <citation type="submission" date="2019-12" db="EMBL/GenBank/DDBJ databases">
        <title>Comparative genomics gives insights into the taxonomy of the Azoarcus-Aromatoleum group and reveals separate origins of nif in the plant-associated Azoarcus and non-plant-associated Aromatoleum sub-groups.</title>
        <authorList>
            <person name="Lafos M."/>
            <person name="Maluk M."/>
            <person name="Batista M."/>
            <person name="Junghare M."/>
            <person name="Carmona M."/>
            <person name="Faoro H."/>
            <person name="Cruz L.M."/>
            <person name="Battistoni F."/>
            <person name="De Souza E."/>
            <person name="Pedrosa F."/>
            <person name="Chen W.-M."/>
            <person name="Poole P.S."/>
            <person name="Dixon R.A."/>
            <person name="James E.K."/>
        </authorList>
    </citation>
    <scope>NUCLEOTIDE SEQUENCE [LARGE SCALE GENOMIC DNA]</scope>
    <source>
        <strain evidence="3 4">ToN1</strain>
    </source>
</reference>
<evidence type="ECO:0000313" key="4">
    <source>
        <dbReference type="Proteomes" id="UP000652074"/>
    </source>
</evidence>
<dbReference type="InterPro" id="IPR000653">
    <property type="entry name" value="DegT/StrS_aminotransferase"/>
</dbReference>
<evidence type="ECO:0000313" key="3">
    <source>
        <dbReference type="EMBL" id="NMF89830.1"/>
    </source>
</evidence>
<sequence>MIPRRRIRLEWADLADALRTPWVSADAAADQVSAFERAFADAIGAPHAIATASGRDALGLILDGLGLGEGDELVIPAYTLGELVPLIRARGIVPVPADVDPASFNMTVASVAARIGPRTRAIFVVHLLGAPCDIRGICALADAHGLAVVEDCAHAFGASIDGRPAGSFGSAALFSLEATKAVAAFGGGVLVTADAALAAAARARLAGRERREWLPVRKMLLKFAEEIAVRSPAYAIAARLMFSARSAGGFDRLYRQAHDRVRGKPLAFSAFQARLGLRKLARVTARQKRLNAQWEALARDLPARFVAQRRSDFGRPAFYNFVARFDGDIGALRAAAQRHGLDLGIGGEVMDDTAAMLGFADCPGAAGAAAQAVLLPLYDGLSEARLRRTVAVLRRIAEELA</sequence>
<keyword evidence="4" id="KW-1185">Reference proteome</keyword>
<dbReference type="PANTHER" id="PTHR30244">
    <property type="entry name" value="TRANSAMINASE"/>
    <property type="match status" value="1"/>
</dbReference>
<dbReference type="InterPro" id="IPR015422">
    <property type="entry name" value="PyrdxlP-dep_Trfase_small"/>
</dbReference>
<dbReference type="PIRSF" id="PIRSF000390">
    <property type="entry name" value="PLP_StrS"/>
    <property type="match status" value="1"/>
</dbReference>
<name>A0ABX1MRK2_9RHOO</name>
<keyword evidence="2" id="KW-0663">Pyridoxal phosphate</keyword>
<dbReference type="SUPFAM" id="SSF53383">
    <property type="entry name" value="PLP-dependent transferases"/>
    <property type="match status" value="1"/>
</dbReference>
<dbReference type="RefSeq" id="WP_169207231.1">
    <property type="nucleotide sequence ID" value="NZ_WTVR01000030.1"/>
</dbReference>
<dbReference type="Proteomes" id="UP000652074">
    <property type="component" value="Unassembled WGS sequence"/>
</dbReference>
<protein>
    <recommendedName>
        <fullName evidence="5">DegT/DnrJ/EryC1/StrS family aminotransferase</fullName>
    </recommendedName>
</protein>
<proteinExistence type="inferred from homology"/>
<dbReference type="Gene3D" id="3.90.1150.10">
    <property type="entry name" value="Aspartate Aminotransferase, domain 1"/>
    <property type="match status" value="1"/>
</dbReference>
<evidence type="ECO:0000256" key="2">
    <source>
        <dbReference type="RuleBase" id="RU004508"/>
    </source>
</evidence>
<organism evidence="3 4">
    <name type="scientific">Aromatoleum petrolei</name>
    <dbReference type="NCBI Taxonomy" id="76116"/>
    <lineage>
        <taxon>Bacteria</taxon>
        <taxon>Pseudomonadati</taxon>
        <taxon>Pseudomonadota</taxon>
        <taxon>Betaproteobacteria</taxon>
        <taxon>Rhodocyclales</taxon>
        <taxon>Rhodocyclaceae</taxon>
        <taxon>Aromatoleum</taxon>
    </lineage>
</organism>
<accession>A0ABX1MRK2</accession>
<comment type="caution">
    <text evidence="3">The sequence shown here is derived from an EMBL/GenBank/DDBJ whole genome shotgun (WGS) entry which is preliminary data.</text>
</comment>
<dbReference type="InterPro" id="IPR015421">
    <property type="entry name" value="PyrdxlP-dep_Trfase_major"/>
</dbReference>
<comment type="similarity">
    <text evidence="1 2">Belongs to the DegT/DnrJ/EryC1 family.</text>
</comment>
<evidence type="ECO:0008006" key="5">
    <source>
        <dbReference type="Google" id="ProtNLM"/>
    </source>
</evidence>
<evidence type="ECO:0000256" key="1">
    <source>
        <dbReference type="ARBA" id="ARBA00037999"/>
    </source>
</evidence>
<dbReference type="InterPro" id="IPR015424">
    <property type="entry name" value="PyrdxlP-dep_Trfase"/>
</dbReference>
<gene>
    <name evidence="3" type="ORF">GPA26_15270</name>
</gene>
<dbReference type="EMBL" id="WTVR01000030">
    <property type="protein sequence ID" value="NMF89830.1"/>
    <property type="molecule type" value="Genomic_DNA"/>
</dbReference>
<dbReference type="Pfam" id="PF01041">
    <property type="entry name" value="DegT_DnrJ_EryC1"/>
    <property type="match status" value="1"/>
</dbReference>
<dbReference type="Gene3D" id="3.40.640.10">
    <property type="entry name" value="Type I PLP-dependent aspartate aminotransferase-like (Major domain)"/>
    <property type="match status" value="1"/>
</dbReference>
<dbReference type="PANTHER" id="PTHR30244:SF34">
    <property type="entry name" value="DTDP-4-AMINO-4,6-DIDEOXYGALACTOSE TRANSAMINASE"/>
    <property type="match status" value="1"/>
</dbReference>